<evidence type="ECO:0000256" key="1">
    <source>
        <dbReference type="ARBA" id="ARBA00023002"/>
    </source>
</evidence>
<dbReference type="InterPro" id="IPR006140">
    <property type="entry name" value="D-isomer_DH_NAD-bd"/>
</dbReference>
<evidence type="ECO:0000313" key="5">
    <source>
        <dbReference type="Proteomes" id="UP001303473"/>
    </source>
</evidence>
<dbReference type="EMBL" id="MU853767">
    <property type="protein sequence ID" value="KAK3943221.1"/>
    <property type="molecule type" value="Genomic_DNA"/>
</dbReference>
<evidence type="ECO:0000256" key="2">
    <source>
        <dbReference type="ARBA" id="ARBA00023027"/>
    </source>
</evidence>
<dbReference type="PANTHER" id="PTHR43333">
    <property type="entry name" value="2-HACID_DH_C DOMAIN-CONTAINING PROTEIN"/>
    <property type="match status" value="1"/>
</dbReference>
<keyword evidence="5" id="KW-1185">Reference proteome</keyword>
<keyword evidence="1" id="KW-0560">Oxidoreductase</keyword>
<dbReference type="Pfam" id="PF02826">
    <property type="entry name" value="2-Hacid_dh_C"/>
    <property type="match status" value="2"/>
</dbReference>
<organism evidence="4 5">
    <name type="scientific">Diplogelasinospora grovesii</name>
    <dbReference type="NCBI Taxonomy" id="303347"/>
    <lineage>
        <taxon>Eukaryota</taxon>
        <taxon>Fungi</taxon>
        <taxon>Dikarya</taxon>
        <taxon>Ascomycota</taxon>
        <taxon>Pezizomycotina</taxon>
        <taxon>Sordariomycetes</taxon>
        <taxon>Sordariomycetidae</taxon>
        <taxon>Sordariales</taxon>
        <taxon>Diplogelasinosporaceae</taxon>
        <taxon>Diplogelasinospora</taxon>
    </lineage>
</organism>
<dbReference type="InterPro" id="IPR036291">
    <property type="entry name" value="NAD(P)-bd_dom_sf"/>
</dbReference>
<name>A0AAN6S811_9PEZI</name>
<dbReference type="SUPFAM" id="SSF52283">
    <property type="entry name" value="Formate/glycerate dehydrogenase catalytic domain-like"/>
    <property type="match status" value="1"/>
</dbReference>
<evidence type="ECO:0000313" key="4">
    <source>
        <dbReference type="EMBL" id="KAK3943221.1"/>
    </source>
</evidence>
<proteinExistence type="predicted"/>
<dbReference type="GO" id="GO:0016491">
    <property type="term" value="F:oxidoreductase activity"/>
    <property type="evidence" value="ECO:0007669"/>
    <property type="project" value="UniProtKB-KW"/>
</dbReference>
<dbReference type="GO" id="GO:0051287">
    <property type="term" value="F:NAD binding"/>
    <property type="evidence" value="ECO:0007669"/>
    <property type="project" value="InterPro"/>
</dbReference>
<comment type="caution">
    <text evidence="4">The sequence shown here is derived from an EMBL/GenBank/DDBJ whole genome shotgun (WGS) entry which is preliminary data.</text>
</comment>
<dbReference type="Proteomes" id="UP001303473">
    <property type="component" value="Unassembled WGS sequence"/>
</dbReference>
<sequence>MAPNKTLKGHKLVILTPWGPPVDFLDRLQKEYPDLKAEYHKRDWIDIALPSVADEGYWKDVTILLTFQTLPTPEQAPNLEYVQLMSAGANHILDNPLFKDTDVNFCTANGVHGPQISEWVISTYLSFSHHLPEYWDKQKEGRWQRGNMNVEDSYGKTVGILGYGSIGRQVARVSVAMGMKVHAYTLHPRPTPESRRDESWTPEGLGDPEGVLPSKWFSGETTEKLHEFLASGLDLLLISTPLTDNTRHLISAPEFKVLAAQKRTALVSNIGRGPIIHTDDLISALNEGLIGGAALDVTDPEPLPANHPLWNTKNVIITPHISGASVAYNQRVLAILEYNLKRFSEGKELTNRVNRKEGY</sequence>
<dbReference type="AlphaFoldDB" id="A0AAN6S811"/>
<dbReference type="InterPro" id="IPR029752">
    <property type="entry name" value="D-isomer_DH_CS1"/>
</dbReference>
<dbReference type="PANTHER" id="PTHR43333:SF1">
    <property type="entry name" value="D-ISOMER SPECIFIC 2-HYDROXYACID DEHYDROGENASE NAD-BINDING DOMAIN-CONTAINING PROTEIN"/>
    <property type="match status" value="1"/>
</dbReference>
<dbReference type="CDD" id="cd12163">
    <property type="entry name" value="2-Hacid_dh_5"/>
    <property type="match status" value="1"/>
</dbReference>
<keyword evidence="2" id="KW-0520">NAD</keyword>
<feature type="domain" description="D-isomer specific 2-hydroxyacid dehydrogenase NAD-binding" evidence="3">
    <location>
        <begin position="222"/>
        <end position="322"/>
    </location>
</feature>
<dbReference type="Gene3D" id="3.40.50.720">
    <property type="entry name" value="NAD(P)-binding Rossmann-like Domain"/>
    <property type="match status" value="2"/>
</dbReference>
<reference evidence="5" key="1">
    <citation type="journal article" date="2023" name="Mol. Phylogenet. Evol.">
        <title>Genome-scale phylogeny and comparative genomics of the fungal order Sordariales.</title>
        <authorList>
            <person name="Hensen N."/>
            <person name="Bonometti L."/>
            <person name="Westerberg I."/>
            <person name="Brannstrom I.O."/>
            <person name="Guillou S."/>
            <person name="Cros-Aarteil S."/>
            <person name="Calhoun S."/>
            <person name="Haridas S."/>
            <person name="Kuo A."/>
            <person name="Mondo S."/>
            <person name="Pangilinan J."/>
            <person name="Riley R."/>
            <person name="LaButti K."/>
            <person name="Andreopoulos B."/>
            <person name="Lipzen A."/>
            <person name="Chen C."/>
            <person name="Yan M."/>
            <person name="Daum C."/>
            <person name="Ng V."/>
            <person name="Clum A."/>
            <person name="Steindorff A."/>
            <person name="Ohm R.A."/>
            <person name="Martin F."/>
            <person name="Silar P."/>
            <person name="Natvig D.O."/>
            <person name="Lalanne C."/>
            <person name="Gautier V."/>
            <person name="Ament-Velasquez S.L."/>
            <person name="Kruys A."/>
            <person name="Hutchinson M.I."/>
            <person name="Powell A.J."/>
            <person name="Barry K."/>
            <person name="Miller A.N."/>
            <person name="Grigoriev I.V."/>
            <person name="Debuchy R."/>
            <person name="Gladieux P."/>
            <person name="Hiltunen Thoren M."/>
            <person name="Johannesson H."/>
        </authorList>
    </citation>
    <scope>NUCLEOTIDE SEQUENCE [LARGE SCALE GENOMIC DNA]</scope>
    <source>
        <strain evidence="5">CBS 340.73</strain>
    </source>
</reference>
<dbReference type="PROSITE" id="PS00065">
    <property type="entry name" value="D_2_HYDROXYACID_DH_1"/>
    <property type="match status" value="1"/>
</dbReference>
<protein>
    <submittedName>
        <fullName evidence="4">D-2-hydroxyacid dehydrogenase</fullName>
    </submittedName>
</protein>
<evidence type="ECO:0000259" key="3">
    <source>
        <dbReference type="Pfam" id="PF02826"/>
    </source>
</evidence>
<dbReference type="SUPFAM" id="SSF51735">
    <property type="entry name" value="NAD(P)-binding Rossmann-fold domains"/>
    <property type="match status" value="1"/>
</dbReference>
<accession>A0AAN6S811</accession>
<gene>
    <name evidence="4" type="ORF">QBC46DRAFT_377840</name>
</gene>
<feature type="domain" description="D-isomer specific 2-hydroxyacid dehydrogenase NAD-binding" evidence="3">
    <location>
        <begin position="123"/>
        <end position="192"/>
    </location>
</feature>